<proteinExistence type="predicted"/>
<organism evidence="3 4">
    <name type="scientific">Pyxidicoccus parkwayensis</name>
    <dbReference type="NCBI Taxonomy" id="2813578"/>
    <lineage>
        <taxon>Bacteria</taxon>
        <taxon>Pseudomonadati</taxon>
        <taxon>Myxococcota</taxon>
        <taxon>Myxococcia</taxon>
        <taxon>Myxococcales</taxon>
        <taxon>Cystobacterineae</taxon>
        <taxon>Myxococcaceae</taxon>
        <taxon>Pyxidicoccus</taxon>
    </lineage>
</organism>
<evidence type="ECO:0000313" key="3">
    <source>
        <dbReference type="EMBL" id="QSQ22722.1"/>
    </source>
</evidence>
<feature type="chain" id="PRO_5045816038" description="Tail specific protease domain-containing protein" evidence="1">
    <location>
        <begin position="17"/>
        <end position="492"/>
    </location>
</feature>
<evidence type="ECO:0000256" key="1">
    <source>
        <dbReference type="SAM" id="SignalP"/>
    </source>
</evidence>
<sequence length="492" mass="53708">MSVLIPVLLLATVASAEPGAVQTALSPAQARDDLELSIAALEAALPDIHWHQSPAQWNQAKARARAELAGVDDVRSFYALLRRLVSHIGEGHLTLERSEALIQQERDSGRLFPLDLHFSDEGIFVIRGHGDAADIPLGTRLLSINDEGQEALLREAMTADGTDGNIPTEAMRSASGHGYALFRYRLRGPESAFQLRLRTAEGAEVSRTVEPVPYTARPAPIRDGAPSRPELQRLDGDIAYLSVPTFSNKRMRAAGIDYAATLHDIFEQLDRQRPKALILDLRENGGGSEGNETLLFSYLVATPLQRYAAVEARGPLISVSGPDGQRYETEVYDAEEMQTQRRGPRGLLLRRNHPPEGLMSHWSPVAPVYQGKLVVLAGGNTFSGAAELSSMLFHTRRAVFVGEEVGGGDAGNTSGYKWQLTLPGSGLRLGVPLLRFRFNWQPVRTGRGVFPHCPVPPRVQELGQTRDAAWRVALQLAAGNWSTPRGARCPPP</sequence>
<keyword evidence="4" id="KW-1185">Reference proteome</keyword>
<dbReference type="PANTHER" id="PTHR32060">
    <property type="entry name" value="TAIL-SPECIFIC PROTEASE"/>
    <property type="match status" value="1"/>
</dbReference>
<dbReference type="Proteomes" id="UP000662747">
    <property type="component" value="Chromosome"/>
</dbReference>
<dbReference type="InterPro" id="IPR005151">
    <property type="entry name" value="Tail-specific_protease"/>
</dbReference>
<name>A0ABX7NUZ1_9BACT</name>
<dbReference type="Pfam" id="PF03572">
    <property type="entry name" value="Peptidase_S41"/>
    <property type="match status" value="1"/>
</dbReference>
<dbReference type="Gene3D" id="3.90.226.10">
    <property type="entry name" value="2-enoyl-CoA Hydratase, Chain A, domain 1"/>
    <property type="match status" value="1"/>
</dbReference>
<dbReference type="RefSeq" id="WP_206724298.1">
    <property type="nucleotide sequence ID" value="NZ_CP071090.1"/>
</dbReference>
<dbReference type="SUPFAM" id="SSF52096">
    <property type="entry name" value="ClpP/crotonase"/>
    <property type="match status" value="1"/>
</dbReference>
<reference evidence="3 4" key="1">
    <citation type="submission" date="2021-02" db="EMBL/GenBank/DDBJ databases">
        <title>De Novo genome assembly of isolated myxobacteria.</title>
        <authorList>
            <person name="Stevens D.C."/>
        </authorList>
    </citation>
    <scope>NUCLEOTIDE SEQUENCE [LARGE SCALE GENOMIC DNA]</scope>
    <source>
        <strain evidence="4">SCPEA02</strain>
    </source>
</reference>
<evidence type="ECO:0000259" key="2">
    <source>
        <dbReference type="Pfam" id="PF03572"/>
    </source>
</evidence>
<dbReference type="PANTHER" id="PTHR32060:SF30">
    <property type="entry name" value="CARBOXY-TERMINAL PROCESSING PROTEASE CTPA"/>
    <property type="match status" value="1"/>
</dbReference>
<feature type="signal peptide" evidence="1">
    <location>
        <begin position="1"/>
        <end position="16"/>
    </location>
</feature>
<protein>
    <recommendedName>
        <fullName evidence="2">Tail specific protease domain-containing protein</fullName>
    </recommendedName>
</protein>
<keyword evidence="1" id="KW-0732">Signal</keyword>
<evidence type="ECO:0000313" key="4">
    <source>
        <dbReference type="Proteomes" id="UP000662747"/>
    </source>
</evidence>
<dbReference type="InterPro" id="IPR029045">
    <property type="entry name" value="ClpP/crotonase-like_dom_sf"/>
</dbReference>
<dbReference type="EMBL" id="CP071090">
    <property type="protein sequence ID" value="QSQ22722.1"/>
    <property type="molecule type" value="Genomic_DNA"/>
</dbReference>
<feature type="domain" description="Tail specific protease" evidence="2">
    <location>
        <begin position="237"/>
        <end position="415"/>
    </location>
</feature>
<accession>A0ABX7NUZ1</accession>
<gene>
    <name evidence="3" type="ORF">JY651_47780</name>
</gene>